<dbReference type="Proteomes" id="UP001151760">
    <property type="component" value="Unassembled WGS sequence"/>
</dbReference>
<keyword evidence="4" id="KW-1185">Reference proteome</keyword>
<reference evidence="3" key="1">
    <citation type="journal article" date="2022" name="Int. J. Mol. Sci.">
        <title>Draft Genome of Tanacetum Coccineum: Genomic Comparison of Closely Related Tanacetum-Family Plants.</title>
        <authorList>
            <person name="Yamashiro T."/>
            <person name="Shiraishi A."/>
            <person name="Nakayama K."/>
            <person name="Satake H."/>
        </authorList>
    </citation>
    <scope>NUCLEOTIDE SEQUENCE</scope>
</reference>
<feature type="domain" description="Factor of DNA methylation 1-5/IDN2" evidence="2">
    <location>
        <begin position="208"/>
        <end position="240"/>
    </location>
</feature>
<evidence type="ECO:0000259" key="2">
    <source>
        <dbReference type="Pfam" id="PF03469"/>
    </source>
</evidence>
<dbReference type="PANTHER" id="PTHR21596">
    <property type="entry name" value="RIBONUCLEASE P SUBUNIT P38"/>
    <property type="match status" value="1"/>
</dbReference>
<gene>
    <name evidence="3" type="ORF">Tco_0748631</name>
</gene>
<dbReference type="Pfam" id="PF03469">
    <property type="entry name" value="XH"/>
    <property type="match status" value="1"/>
</dbReference>
<proteinExistence type="predicted"/>
<protein>
    <submittedName>
        <fullName evidence="3">Factor of DNA methylation 1-like protein isoform X1</fullName>
    </submittedName>
</protein>
<dbReference type="InterPro" id="IPR045177">
    <property type="entry name" value="FDM1-5/IDN2"/>
</dbReference>
<keyword evidence="1" id="KW-0175">Coiled coil</keyword>
<evidence type="ECO:0000256" key="1">
    <source>
        <dbReference type="SAM" id="Coils"/>
    </source>
</evidence>
<dbReference type="EMBL" id="BQNB010010797">
    <property type="protein sequence ID" value="GJS82090.1"/>
    <property type="molecule type" value="Genomic_DNA"/>
</dbReference>
<accession>A0ABQ4YYX6</accession>
<evidence type="ECO:0000313" key="4">
    <source>
        <dbReference type="Proteomes" id="UP001151760"/>
    </source>
</evidence>
<dbReference type="PANTHER" id="PTHR21596:SF3">
    <property type="entry name" value="FACTOR OF DNA METHYLATION 1-RELATED"/>
    <property type="match status" value="1"/>
</dbReference>
<name>A0ABQ4YYX6_9ASTR</name>
<sequence length="241" mass="28423">MMFNKQREKEEALKKVEMEMMLERQLAAKQKLEMQIEELKATMQVMKHLGDDDVQELINKMNGDLEAKMEEIGDIEEMNQALIVMERQRNDELQARKELNKTEKEEALKKIEMEMMLERQLAAKQKLEMEIEQLKGRLQVTKHLGDDDVREFINKMNDELEARMEEIGDLENMNQTLLINERQRIDARKDLIKVLQDMPRGRFNIGVKRMGEIDLKAFQDACYEKFDAEEAQIKASELCAL</sequence>
<feature type="coiled-coil region" evidence="1">
    <location>
        <begin position="15"/>
        <end position="49"/>
    </location>
</feature>
<dbReference type="InterPro" id="IPR005379">
    <property type="entry name" value="FDM1-5/IDN2_XH"/>
</dbReference>
<comment type="caution">
    <text evidence="3">The sequence shown here is derived from an EMBL/GenBank/DDBJ whole genome shotgun (WGS) entry which is preliminary data.</text>
</comment>
<reference evidence="3" key="2">
    <citation type="submission" date="2022-01" db="EMBL/GenBank/DDBJ databases">
        <authorList>
            <person name="Yamashiro T."/>
            <person name="Shiraishi A."/>
            <person name="Satake H."/>
            <person name="Nakayama K."/>
        </authorList>
    </citation>
    <scope>NUCLEOTIDE SEQUENCE</scope>
</reference>
<evidence type="ECO:0000313" key="3">
    <source>
        <dbReference type="EMBL" id="GJS82090.1"/>
    </source>
</evidence>
<feature type="coiled-coil region" evidence="1">
    <location>
        <begin position="85"/>
        <end position="173"/>
    </location>
</feature>
<organism evidence="3 4">
    <name type="scientific">Tanacetum coccineum</name>
    <dbReference type="NCBI Taxonomy" id="301880"/>
    <lineage>
        <taxon>Eukaryota</taxon>
        <taxon>Viridiplantae</taxon>
        <taxon>Streptophyta</taxon>
        <taxon>Embryophyta</taxon>
        <taxon>Tracheophyta</taxon>
        <taxon>Spermatophyta</taxon>
        <taxon>Magnoliopsida</taxon>
        <taxon>eudicotyledons</taxon>
        <taxon>Gunneridae</taxon>
        <taxon>Pentapetalae</taxon>
        <taxon>asterids</taxon>
        <taxon>campanulids</taxon>
        <taxon>Asterales</taxon>
        <taxon>Asteraceae</taxon>
        <taxon>Asteroideae</taxon>
        <taxon>Anthemideae</taxon>
        <taxon>Anthemidinae</taxon>
        <taxon>Tanacetum</taxon>
    </lineage>
</organism>